<dbReference type="PANTHER" id="PTHR36427:SF3">
    <property type="entry name" value="LARGE RIBOSOMAL SUBUNIT PROTEIN UL1M"/>
    <property type="match status" value="1"/>
</dbReference>
<dbReference type="HAMAP" id="MF_01318_B">
    <property type="entry name" value="Ribosomal_uL1_B"/>
    <property type="match status" value="1"/>
</dbReference>
<dbReference type="Proteomes" id="UP000481043">
    <property type="component" value="Unassembled WGS sequence"/>
</dbReference>
<comment type="caution">
    <text evidence="11">The sequence shown here is derived from an EMBL/GenBank/DDBJ whole genome shotgun (WGS) entry which is preliminary data.</text>
</comment>
<evidence type="ECO:0000256" key="6">
    <source>
        <dbReference type="ARBA" id="ARBA00022980"/>
    </source>
</evidence>
<dbReference type="SUPFAM" id="SSF56808">
    <property type="entry name" value="Ribosomal protein L1"/>
    <property type="match status" value="1"/>
</dbReference>
<dbReference type="GO" id="GO:0000049">
    <property type="term" value="F:tRNA binding"/>
    <property type="evidence" value="ECO:0007669"/>
    <property type="project" value="UniProtKB-KW"/>
</dbReference>
<comment type="function">
    <text evidence="9">Protein L1 is also a translational repressor protein, it controls the translation of the L11 operon by binding to its mRNA.</text>
</comment>
<dbReference type="Pfam" id="PF00687">
    <property type="entry name" value="Ribosomal_L1"/>
    <property type="match status" value="1"/>
</dbReference>
<accession>A0A6M0QCI7</accession>
<keyword evidence="2 9" id="KW-0678">Repressor</keyword>
<name>A0A6M0QCI7_9BACI</name>
<evidence type="ECO:0000256" key="8">
    <source>
        <dbReference type="ARBA" id="ARBA00035241"/>
    </source>
</evidence>
<dbReference type="AlphaFoldDB" id="A0A6M0QCI7"/>
<keyword evidence="6 9" id="KW-0689">Ribosomal protein</keyword>
<keyword evidence="4 9" id="KW-0810">Translation regulation</keyword>
<evidence type="ECO:0000256" key="9">
    <source>
        <dbReference type="HAMAP-Rule" id="MF_01318"/>
    </source>
</evidence>
<reference evidence="11 12" key="1">
    <citation type="submission" date="2020-02" db="EMBL/GenBank/DDBJ databases">
        <title>Bacillus aquiflavi sp. nov., isolated from yellow water of strong flavor Chinese baijiu in Yibin region of China.</title>
        <authorList>
            <person name="Xie J."/>
        </authorList>
    </citation>
    <scope>NUCLEOTIDE SEQUENCE [LARGE SCALE GENOMIC DNA]</scope>
    <source>
        <strain evidence="11 12">SA4</strain>
    </source>
</reference>
<dbReference type="CDD" id="cd00403">
    <property type="entry name" value="Ribosomal_L1"/>
    <property type="match status" value="1"/>
</dbReference>
<organism evidence="11 12">
    <name type="scientific">Bacillus mesophilus</name>
    <dbReference type="NCBI Taxonomy" id="1808955"/>
    <lineage>
        <taxon>Bacteria</taxon>
        <taxon>Bacillati</taxon>
        <taxon>Bacillota</taxon>
        <taxon>Bacilli</taxon>
        <taxon>Bacillales</taxon>
        <taxon>Bacillaceae</taxon>
        <taxon>Bacillus</taxon>
    </lineage>
</organism>
<dbReference type="PIRSF" id="PIRSF002155">
    <property type="entry name" value="Ribosomal_L1"/>
    <property type="match status" value="1"/>
</dbReference>
<evidence type="ECO:0000256" key="1">
    <source>
        <dbReference type="ARBA" id="ARBA00010531"/>
    </source>
</evidence>
<dbReference type="InterPro" id="IPR028364">
    <property type="entry name" value="Ribosomal_uL1/biogenesis"/>
</dbReference>
<keyword evidence="12" id="KW-1185">Reference proteome</keyword>
<comment type="function">
    <text evidence="9">Binds directly to 23S rRNA. The L1 stalk is quite mobile in the ribosome, and is involved in E site tRNA release.</text>
</comment>
<evidence type="ECO:0000313" key="11">
    <source>
        <dbReference type="EMBL" id="NEY74026.1"/>
    </source>
</evidence>
<sequence length="233" mass="24942">MAKRGKKYLEAAKLVDRSKAYAVAEAVDLVKKTSVAKFDATVEAAFRLGVDPKKADQQIRGAVVLPNGTGKTQRVLVFAKGEKAKEAEAAGADYVGDADYINKINQGWFEFDVIVATPDMMGEVGKLGRVLGPKGLMPNPKTGTVTFDVTKAVNEIKAGKVEYRVDKAGIIHVPVGKVSFDDQKLVENFTTIYDTLLKVKPAAAKGTYMKNVALSSTMGPGVKVDASTFVAIK</sequence>
<evidence type="ECO:0000313" key="12">
    <source>
        <dbReference type="Proteomes" id="UP000481043"/>
    </source>
</evidence>
<protein>
    <recommendedName>
        <fullName evidence="8 9">Large ribosomal subunit protein uL1</fullName>
    </recommendedName>
</protein>
<keyword evidence="7 9" id="KW-0687">Ribonucleoprotein</keyword>
<dbReference type="RefSeq" id="WP_163181891.1">
    <property type="nucleotide sequence ID" value="NZ_JAAIWM010000012.1"/>
</dbReference>
<dbReference type="NCBIfam" id="TIGR01169">
    <property type="entry name" value="rplA_bact"/>
    <property type="match status" value="1"/>
</dbReference>
<dbReference type="FunFam" id="3.40.50.790:FF:000001">
    <property type="entry name" value="50S ribosomal protein L1"/>
    <property type="match status" value="1"/>
</dbReference>
<dbReference type="GO" id="GO:0015934">
    <property type="term" value="C:large ribosomal subunit"/>
    <property type="evidence" value="ECO:0007669"/>
    <property type="project" value="InterPro"/>
</dbReference>
<comment type="similarity">
    <text evidence="1 9 10">Belongs to the universal ribosomal protein uL1 family.</text>
</comment>
<evidence type="ECO:0000256" key="5">
    <source>
        <dbReference type="ARBA" id="ARBA00022884"/>
    </source>
</evidence>
<comment type="subunit">
    <text evidence="9">Part of the 50S ribosomal subunit.</text>
</comment>
<evidence type="ECO:0000256" key="4">
    <source>
        <dbReference type="ARBA" id="ARBA00022845"/>
    </source>
</evidence>
<dbReference type="Gene3D" id="3.30.190.20">
    <property type="match status" value="1"/>
</dbReference>
<evidence type="ECO:0000256" key="2">
    <source>
        <dbReference type="ARBA" id="ARBA00022491"/>
    </source>
</evidence>
<dbReference type="PROSITE" id="PS01199">
    <property type="entry name" value="RIBOSOMAL_L1"/>
    <property type="match status" value="1"/>
</dbReference>
<keyword evidence="5 9" id="KW-0694">RNA-binding</keyword>
<dbReference type="InterPro" id="IPR023674">
    <property type="entry name" value="Ribosomal_uL1-like"/>
</dbReference>
<dbReference type="GO" id="GO:0019843">
    <property type="term" value="F:rRNA binding"/>
    <property type="evidence" value="ECO:0007669"/>
    <property type="project" value="UniProtKB-UniRule"/>
</dbReference>
<dbReference type="InterPro" id="IPR023673">
    <property type="entry name" value="Ribosomal_uL1_CS"/>
</dbReference>
<dbReference type="GO" id="GO:0003735">
    <property type="term" value="F:structural constituent of ribosome"/>
    <property type="evidence" value="ECO:0007669"/>
    <property type="project" value="InterPro"/>
</dbReference>
<keyword evidence="3 9" id="KW-0699">rRNA-binding</keyword>
<dbReference type="GO" id="GO:0006412">
    <property type="term" value="P:translation"/>
    <property type="evidence" value="ECO:0007669"/>
    <property type="project" value="UniProtKB-UniRule"/>
</dbReference>
<dbReference type="InterPro" id="IPR005878">
    <property type="entry name" value="Ribosom_uL1_bac-type"/>
</dbReference>
<gene>
    <name evidence="9 11" type="primary">rplA</name>
    <name evidence="11" type="ORF">G4D63_20190</name>
</gene>
<dbReference type="GO" id="GO:0006417">
    <property type="term" value="P:regulation of translation"/>
    <property type="evidence" value="ECO:0007669"/>
    <property type="project" value="UniProtKB-KW"/>
</dbReference>
<dbReference type="InterPro" id="IPR016095">
    <property type="entry name" value="Ribosomal_uL1_3-a/b-sand"/>
</dbReference>
<dbReference type="InterPro" id="IPR002143">
    <property type="entry name" value="Ribosomal_uL1"/>
</dbReference>
<evidence type="ECO:0000256" key="7">
    <source>
        <dbReference type="ARBA" id="ARBA00023274"/>
    </source>
</evidence>
<keyword evidence="9" id="KW-0820">tRNA-binding</keyword>
<proteinExistence type="inferred from homology"/>
<dbReference type="EMBL" id="JAAIWM010000012">
    <property type="protein sequence ID" value="NEY74026.1"/>
    <property type="molecule type" value="Genomic_DNA"/>
</dbReference>
<dbReference type="Gene3D" id="3.40.50.790">
    <property type="match status" value="1"/>
</dbReference>
<dbReference type="PANTHER" id="PTHR36427">
    <property type="entry name" value="54S RIBOSOMAL PROTEIN L1, MITOCHONDRIAL"/>
    <property type="match status" value="1"/>
</dbReference>
<evidence type="ECO:0000256" key="10">
    <source>
        <dbReference type="RuleBase" id="RU000659"/>
    </source>
</evidence>
<evidence type="ECO:0000256" key="3">
    <source>
        <dbReference type="ARBA" id="ARBA00022730"/>
    </source>
</evidence>